<proteinExistence type="predicted"/>
<name>A0A8X6X817_9ARAC</name>
<evidence type="ECO:0000313" key="1">
    <source>
        <dbReference type="EMBL" id="GFY48568.1"/>
    </source>
</evidence>
<dbReference type="AlphaFoldDB" id="A0A8X6X817"/>
<dbReference type="OrthoDB" id="6415557at2759"/>
<reference evidence="1" key="1">
    <citation type="submission" date="2020-08" db="EMBL/GenBank/DDBJ databases">
        <title>Multicomponent nature underlies the extraordinary mechanical properties of spider dragline silk.</title>
        <authorList>
            <person name="Kono N."/>
            <person name="Nakamura H."/>
            <person name="Mori M."/>
            <person name="Yoshida Y."/>
            <person name="Ohtoshi R."/>
            <person name="Malay A.D."/>
            <person name="Moran D.A.P."/>
            <person name="Tomita M."/>
            <person name="Numata K."/>
            <person name="Arakawa K."/>
        </authorList>
    </citation>
    <scope>NUCLEOTIDE SEQUENCE</scope>
</reference>
<keyword evidence="2" id="KW-1185">Reference proteome</keyword>
<comment type="caution">
    <text evidence="1">The sequence shown here is derived from an EMBL/GenBank/DDBJ whole genome shotgun (WGS) entry which is preliminary data.</text>
</comment>
<dbReference type="EMBL" id="BMAV01006534">
    <property type="protein sequence ID" value="GFY48568.1"/>
    <property type="molecule type" value="Genomic_DNA"/>
</dbReference>
<accession>A0A8X6X817</accession>
<gene>
    <name evidence="1" type="ORF">TNIN_18451</name>
</gene>
<protein>
    <submittedName>
        <fullName evidence="1">Uncharacterized protein</fullName>
    </submittedName>
</protein>
<organism evidence="1 2">
    <name type="scientific">Trichonephila inaurata madagascariensis</name>
    <dbReference type="NCBI Taxonomy" id="2747483"/>
    <lineage>
        <taxon>Eukaryota</taxon>
        <taxon>Metazoa</taxon>
        <taxon>Ecdysozoa</taxon>
        <taxon>Arthropoda</taxon>
        <taxon>Chelicerata</taxon>
        <taxon>Arachnida</taxon>
        <taxon>Araneae</taxon>
        <taxon>Araneomorphae</taxon>
        <taxon>Entelegynae</taxon>
        <taxon>Araneoidea</taxon>
        <taxon>Nephilidae</taxon>
        <taxon>Trichonephila</taxon>
        <taxon>Trichonephila inaurata</taxon>
    </lineage>
</organism>
<evidence type="ECO:0000313" key="2">
    <source>
        <dbReference type="Proteomes" id="UP000886998"/>
    </source>
</evidence>
<sequence length="113" mass="12923">MEVHALIHTTEVVLNRQYIPLELGYVDVTGYEIFFQVTSSYSYSEVIKLYPYARPDAIMMLLNGTPLVNILHIVYKFVTINYSPVSSHGYCVWLQGKQLSNEYFASNQTSSSD</sequence>
<dbReference type="Proteomes" id="UP000886998">
    <property type="component" value="Unassembled WGS sequence"/>
</dbReference>